<sequence>MAKISVERKQQCLKERREKDKAARVSKAEEKQAKATASVAEGDAGVKNKGDDKAKDAEKLVKETPGMDAEA</sequence>
<evidence type="ECO:0000256" key="1">
    <source>
        <dbReference type="SAM" id="MobiDB-lite"/>
    </source>
</evidence>
<keyword evidence="3" id="KW-1185">Reference proteome</keyword>
<organism evidence="2 3">
    <name type="scientific">Prunus yedoensis var. nudiflora</name>
    <dbReference type="NCBI Taxonomy" id="2094558"/>
    <lineage>
        <taxon>Eukaryota</taxon>
        <taxon>Viridiplantae</taxon>
        <taxon>Streptophyta</taxon>
        <taxon>Embryophyta</taxon>
        <taxon>Tracheophyta</taxon>
        <taxon>Spermatophyta</taxon>
        <taxon>Magnoliopsida</taxon>
        <taxon>eudicotyledons</taxon>
        <taxon>Gunneridae</taxon>
        <taxon>Pentapetalae</taxon>
        <taxon>rosids</taxon>
        <taxon>fabids</taxon>
        <taxon>Rosales</taxon>
        <taxon>Rosaceae</taxon>
        <taxon>Amygdaloideae</taxon>
        <taxon>Amygdaleae</taxon>
        <taxon>Prunus</taxon>
    </lineage>
</organism>
<gene>
    <name evidence="2" type="ORF">Pyn_29885</name>
</gene>
<feature type="compositionally biased region" description="Basic and acidic residues" evidence="1">
    <location>
        <begin position="1"/>
        <end position="33"/>
    </location>
</feature>
<dbReference type="AlphaFoldDB" id="A0A314Y5I9"/>
<evidence type="ECO:0000313" key="2">
    <source>
        <dbReference type="EMBL" id="PQQ02382.1"/>
    </source>
</evidence>
<dbReference type="EMBL" id="PJQY01001474">
    <property type="protein sequence ID" value="PQQ02382.1"/>
    <property type="molecule type" value="Genomic_DNA"/>
</dbReference>
<feature type="compositionally biased region" description="Basic and acidic residues" evidence="1">
    <location>
        <begin position="44"/>
        <end position="62"/>
    </location>
</feature>
<protein>
    <submittedName>
        <fullName evidence="2">Uncharacterized protein</fullName>
    </submittedName>
</protein>
<evidence type="ECO:0000313" key="3">
    <source>
        <dbReference type="Proteomes" id="UP000250321"/>
    </source>
</evidence>
<reference evidence="2 3" key="1">
    <citation type="submission" date="2018-02" db="EMBL/GenBank/DDBJ databases">
        <title>Draft genome of wild Prunus yedoensis var. nudiflora.</title>
        <authorList>
            <person name="Baek S."/>
            <person name="Kim J.-H."/>
            <person name="Choi K."/>
            <person name="Kim G.-B."/>
            <person name="Cho A."/>
            <person name="Jang H."/>
            <person name="Shin C.-H."/>
            <person name="Yu H.-J."/>
            <person name="Mun J.-H."/>
        </authorList>
    </citation>
    <scope>NUCLEOTIDE SEQUENCE [LARGE SCALE GENOMIC DNA]</scope>
    <source>
        <strain evidence="3">cv. Jeju island</strain>
        <tissue evidence="2">Leaf</tissue>
    </source>
</reference>
<feature type="region of interest" description="Disordered" evidence="1">
    <location>
        <begin position="1"/>
        <end position="71"/>
    </location>
</feature>
<proteinExistence type="predicted"/>
<comment type="caution">
    <text evidence="2">The sequence shown here is derived from an EMBL/GenBank/DDBJ whole genome shotgun (WGS) entry which is preliminary data.</text>
</comment>
<accession>A0A314Y5I9</accession>
<name>A0A314Y5I9_PRUYE</name>
<dbReference type="Proteomes" id="UP000250321">
    <property type="component" value="Unassembled WGS sequence"/>
</dbReference>